<dbReference type="Pfam" id="PF09674">
    <property type="entry name" value="DUF2400"/>
    <property type="match status" value="1"/>
</dbReference>
<dbReference type="Proteomes" id="UP001320148">
    <property type="component" value="Chromosome"/>
</dbReference>
<sequence>MNKKEKTLKVRLDALHDEWNRREYVSPDPLETLYDYDDPLDREVVGMVASSLAYGRVAQILISVRRILDLMGPSPRRWLEAQTPAAIEEACSGFVHRFTRDIHMAALLTGIREAILNHGSLQACFLAGYTPKAPTLLPALSSYVKEIKGDRLVPGHLLSDPDGKSACKKANLFLRWMVRCDDVDPGGWHEAVDPAKLIIPIDTHMHKISLALGLTSRKAADLKTAVEVTESLARLNPQDPVRYDFALTRFGIRGELDIEDLF</sequence>
<dbReference type="RefSeq" id="WP_236890373.1">
    <property type="nucleotide sequence ID" value="NZ_AP024488.1"/>
</dbReference>
<keyword evidence="2" id="KW-1185">Reference proteome</keyword>
<reference evidence="1 2" key="1">
    <citation type="submission" date="2021-02" db="EMBL/GenBank/DDBJ databases">
        <title>Complete genome of Desulfoluna sp. strain ASN36.</title>
        <authorList>
            <person name="Takahashi A."/>
            <person name="Kojima H."/>
            <person name="Fukui M."/>
        </authorList>
    </citation>
    <scope>NUCLEOTIDE SEQUENCE [LARGE SCALE GENOMIC DNA]</scope>
    <source>
        <strain evidence="1 2">ASN36</strain>
    </source>
</reference>
<proteinExistence type="predicted"/>
<dbReference type="NCBIfam" id="TIGR02757">
    <property type="entry name" value="TIGR02757 family protein"/>
    <property type="match status" value="1"/>
</dbReference>
<accession>A0ABM7PNY7</accession>
<organism evidence="1 2">
    <name type="scientific">Desulfoluna limicola</name>
    <dbReference type="NCBI Taxonomy" id="2810562"/>
    <lineage>
        <taxon>Bacteria</taxon>
        <taxon>Pseudomonadati</taxon>
        <taxon>Thermodesulfobacteriota</taxon>
        <taxon>Desulfobacteria</taxon>
        <taxon>Desulfobacterales</taxon>
        <taxon>Desulfolunaceae</taxon>
        <taxon>Desulfoluna</taxon>
    </lineage>
</organism>
<protein>
    <submittedName>
        <fullName evidence="1">TIGR02757 family protein</fullName>
    </submittedName>
</protein>
<evidence type="ECO:0000313" key="2">
    <source>
        <dbReference type="Proteomes" id="UP001320148"/>
    </source>
</evidence>
<gene>
    <name evidence="1" type="ORF">DSLASN_46510</name>
</gene>
<dbReference type="InterPro" id="IPR014127">
    <property type="entry name" value="CHP02757"/>
</dbReference>
<dbReference type="EMBL" id="AP024488">
    <property type="protein sequence ID" value="BCS99019.1"/>
    <property type="molecule type" value="Genomic_DNA"/>
</dbReference>
<name>A0ABM7PNY7_9BACT</name>
<evidence type="ECO:0000313" key="1">
    <source>
        <dbReference type="EMBL" id="BCS99019.1"/>
    </source>
</evidence>